<feature type="compositionally biased region" description="Basic and acidic residues" evidence="7">
    <location>
        <begin position="1141"/>
        <end position="1157"/>
    </location>
</feature>
<feature type="compositionally biased region" description="Basic residues" evidence="7">
    <location>
        <begin position="1515"/>
        <end position="1534"/>
    </location>
</feature>
<dbReference type="InterPro" id="IPR022031">
    <property type="entry name" value="Rif1_N"/>
</dbReference>
<proteinExistence type="predicted"/>
<feature type="compositionally biased region" description="Polar residues" evidence="7">
    <location>
        <begin position="1535"/>
        <end position="1550"/>
    </location>
</feature>
<feature type="region of interest" description="Disordered" evidence="7">
    <location>
        <begin position="1223"/>
        <end position="1411"/>
    </location>
</feature>
<keyword evidence="3" id="KW-0158">Chromosome</keyword>
<dbReference type="PANTHER" id="PTHR22928:SF3">
    <property type="entry name" value="TELOMERE-ASSOCIATED PROTEIN RIF1"/>
    <property type="match status" value="1"/>
</dbReference>
<feature type="compositionally biased region" description="Low complexity" evidence="7">
    <location>
        <begin position="1567"/>
        <end position="1583"/>
    </location>
</feature>
<feature type="compositionally biased region" description="Basic and acidic residues" evidence="7">
    <location>
        <begin position="1312"/>
        <end position="1322"/>
    </location>
</feature>
<gene>
    <name evidence="9" type="ORF">LTR36_006438</name>
</gene>
<keyword evidence="4" id="KW-0779">Telomere</keyword>
<evidence type="ECO:0000256" key="7">
    <source>
        <dbReference type="SAM" id="MobiDB-lite"/>
    </source>
</evidence>
<accession>A0AAV9JWM9</accession>
<sequence>MLSSSSSVFDTLPTRPPTPPRDITKAVDDAISYLDDSNEIERTLKGSRGAGASTETSTQPSPPSSQGEVSASANAAKRVDFTPRPTFHQIARAGQLSSPSAQLRKRMPSRRDAKPLKSILKRSTLPPPLTPDDLDIRISYFSPKEPGSLARMLQSVLQQLAGQCLKSRLDAYLALNGALREYEGVPDPPAMAAKMSLLMQFITRDVAWKTASGALDVNLVTQALKLTAAILYNTKLSAALDDDFREFLIDRSIAMMEHTDIAKAIIKNHMFLLAQQRFHPRIMTAGRAERMINTLQSIEDKCSGNGAAATRLVIYQKLLEQRPAVMLSRMRDWLEPVLHGMLSSIKEVRIRAIETCTQAGLALGTHPLATKALLDIFNHEVEEAQSYCDYLGLRLMQMIAEKEVGAYVPQIWSAVILFFRNKRYSLEKWTKFKTWLMIIQKCLNSSDLTIRYQGHLAWNKLVFTVTPDSSLGRNMFQMLKVPPKMGMDKRGSDAHSKQVRQYALDSYYILLHYGLRPGLSHEELDSAWDVYVEPILAGMIKANGKPRYLACGVVHGLCTSSTGLWNISAANEATAIKPEELPKLEPRWVRSRLARILKLIEPILLSAMWMASENTAAVDATWHALMQSVAEAGGQEVKTSNELKEAIALLVNLFGRLWAEYNQPPAGAIHGLFTQRYNALLSTAVQCIGPGPFAEDILTKTKGDAIQAALTPSHRSSKHHSVPRSPLVLLFGLFYETPADDGGHDAMMEIPTALLRLLVSARPSLATRMELLQRSAQTWTSSYAGQAENAIAASLWACVACCATGLLEAPHSSANEHDSQSLGLELRNATCIFAQGMRHIATSAISLETALLLFDAMFTIAKAEAGTGGTVLAVIEPSAKAVLEAGAALCYDATLRLTTAIIRAARWPRSRQELDQSRRKLWGVGLAPHKSTTFDPFDHLYQLVNDAMTRSYNSFDGSGAERSHDLLDLFCSIMSFLEACPVSLLAAALRKVQPGFIVWVQDAARKTAASNTSREQVSLRYQIPKGVVTNVDQICSTWEELLHTLDVLPQKDTTLLKALEPLVIAGFSSPHKAIVNQTITFWNASFGCQETLDYPPELERLLRAWAVETDLALPNFPESDDEDAPALLPAFFETQTQASLQDEKPETANQESSHESSRVPSTAPVVRSTHFSVQAIADAGRPTSSPAAGRTKVPVRFTAKARLRHDDSQVQFASIESSPVHFDDSQMLTERQREVKARQRGDAQMFPDLSSSPAAKLSSSARSIQKRLDFTSDRSRPEDEEYGGADTPTALPDADGPMSDDIPSSPTPSSTKDVESARMALDEDHDTEMEDACDPPSSPPQQADDEEEADEQDMHNLAEARTSVDVEIGLEGVGRPDNALEANPVDNEDLDGPSESTRAADQSGSDFPSDTLLPAEQLLHEEEVAAKLEEAAVVDEETEGTTFLGVHVALPEVAQPEDVQDAHIDHEARAAYPLQEPAEGDVTRVENSFVEDAAVAEGGDGAAQPDVTSQQSQRSTRKRKRPLSTVHASKKRKQQTPLKQAISFFSSFVRRSQEEDEDDMEDEIVVASSQPSYSPASARAQQATSSPSKLADVPLEAAKEPAVFKDDRTPSHQSQKRERRRGRPRKSETPTPALGQAEAAPVKGLKRKASALSITSGVDEPATSLVKDIPAPSKIRKQRQGPDATLVQTAQLSQDEAELRRSTRRTVAAVIVPGQNGRSPADDEAESNETEVEIAEQQASPERQLASALNDRVIAMPRSILGRLRDVLADLPKMILGAQEEREADDVLFEIRKAVYEAGKRARE</sequence>
<dbReference type="GO" id="GO:0005634">
    <property type="term" value="C:nucleus"/>
    <property type="evidence" value="ECO:0007669"/>
    <property type="project" value="UniProtKB-SubCell"/>
</dbReference>
<feature type="compositionally biased region" description="Polar residues" evidence="7">
    <location>
        <begin position="1394"/>
        <end position="1408"/>
    </location>
</feature>
<evidence type="ECO:0000256" key="1">
    <source>
        <dbReference type="ARBA" id="ARBA00004123"/>
    </source>
</evidence>
<dbReference type="EMBL" id="JAVFHQ010000004">
    <property type="protein sequence ID" value="KAK4549441.1"/>
    <property type="molecule type" value="Genomic_DNA"/>
</dbReference>
<organism evidence="9 10">
    <name type="scientific">Oleoguttula mirabilis</name>
    <dbReference type="NCBI Taxonomy" id="1507867"/>
    <lineage>
        <taxon>Eukaryota</taxon>
        <taxon>Fungi</taxon>
        <taxon>Dikarya</taxon>
        <taxon>Ascomycota</taxon>
        <taxon>Pezizomycotina</taxon>
        <taxon>Dothideomycetes</taxon>
        <taxon>Dothideomycetidae</taxon>
        <taxon>Mycosphaerellales</taxon>
        <taxon>Teratosphaeriaceae</taxon>
        <taxon>Oleoguttula</taxon>
    </lineage>
</organism>
<evidence type="ECO:0000313" key="9">
    <source>
        <dbReference type="EMBL" id="KAK4549441.1"/>
    </source>
</evidence>
<evidence type="ECO:0000256" key="2">
    <source>
        <dbReference type="ARBA" id="ARBA00004574"/>
    </source>
</evidence>
<evidence type="ECO:0000259" key="8">
    <source>
        <dbReference type="Pfam" id="PF12231"/>
    </source>
</evidence>
<keyword evidence="10" id="KW-1185">Reference proteome</keyword>
<comment type="subcellular location">
    <subcellularLocation>
        <location evidence="2">Chromosome</location>
        <location evidence="2">Telomere</location>
    </subcellularLocation>
    <subcellularLocation>
        <location evidence="1">Nucleus</location>
    </subcellularLocation>
</comment>
<reference evidence="9 10" key="1">
    <citation type="submission" date="2021-11" db="EMBL/GenBank/DDBJ databases">
        <title>Black yeast isolated from Biological Soil Crust.</title>
        <authorList>
            <person name="Kurbessoian T."/>
        </authorList>
    </citation>
    <scope>NUCLEOTIDE SEQUENCE [LARGE SCALE GENOMIC DNA]</scope>
    <source>
        <strain evidence="9 10">CCFEE 5522</strain>
    </source>
</reference>
<feature type="compositionally biased region" description="Low complexity" evidence="7">
    <location>
        <begin position="1250"/>
        <end position="1263"/>
    </location>
</feature>
<feature type="compositionally biased region" description="Acidic residues" evidence="7">
    <location>
        <begin position="1554"/>
        <end position="1564"/>
    </location>
</feature>
<feature type="compositionally biased region" description="Basic and acidic residues" evidence="7">
    <location>
        <begin position="1597"/>
        <end position="1610"/>
    </location>
</feature>
<dbReference type="Pfam" id="PF12231">
    <property type="entry name" value="Rif1_N"/>
    <property type="match status" value="1"/>
</dbReference>
<feature type="region of interest" description="Disordered" evidence="7">
    <location>
        <begin position="1669"/>
        <end position="1700"/>
    </location>
</feature>
<evidence type="ECO:0000256" key="4">
    <source>
        <dbReference type="ARBA" id="ARBA00022895"/>
    </source>
</evidence>
<feature type="compositionally biased region" description="Acidic residues" evidence="7">
    <location>
        <begin position="1323"/>
        <end position="1333"/>
    </location>
</feature>
<evidence type="ECO:0000256" key="6">
    <source>
        <dbReference type="ARBA" id="ARBA00023306"/>
    </source>
</evidence>
<feature type="region of interest" description="Disordered" evidence="7">
    <location>
        <begin position="1464"/>
        <end position="1646"/>
    </location>
</feature>
<feature type="region of interest" description="Disordered" evidence="7">
    <location>
        <begin position="1138"/>
        <end position="1164"/>
    </location>
</feature>
<dbReference type="Proteomes" id="UP001324427">
    <property type="component" value="Unassembled WGS sequence"/>
</dbReference>
<protein>
    <recommendedName>
        <fullName evidence="8">Telomere-associated protein Rif1 N-terminal domain-containing protein</fullName>
    </recommendedName>
</protein>
<comment type="caution">
    <text evidence="9">The sequence shown here is derived from an EMBL/GenBank/DDBJ whole genome shotgun (WGS) entry which is preliminary data.</text>
</comment>
<keyword evidence="6" id="KW-0131">Cell cycle</keyword>
<evidence type="ECO:0000256" key="5">
    <source>
        <dbReference type="ARBA" id="ARBA00023242"/>
    </source>
</evidence>
<evidence type="ECO:0000313" key="10">
    <source>
        <dbReference type="Proteomes" id="UP001324427"/>
    </source>
</evidence>
<name>A0AAV9JWM9_9PEZI</name>
<feature type="region of interest" description="Disordered" evidence="7">
    <location>
        <begin position="1"/>
        <end position="25"/>
    </location>
</feature>
<feature type="region of interest" description="Disordered" evidence="7">
    <location>
        <begin position="1712"/>
        <end position="1744"/>
    </location>
</feature>
<keyword evidence="5" id="KW-0539">Nucleus</keyword>
<feature type="compositionally biased region" description="Acidic residues" evidence="7">
    <location>
        <begin position="1722"/>
        <end position="1734"/>
    </location>
</feature>
<feature type="compositionally biased region" description="Basic and acidic residues" evidence="7">
    <location>
        <begin position="1266"/>
        <end position="1277"/>
    </location>
</feature>
<dbReference type="GO" id="GO:0000723">
    <property type="term" value="P:telomere maintenance"/>
    <property type="evidence" value="ECO:0007669"/>
    <property type="project" value="TreeGrafter"/>
</dbReference>
<dbReference type="GO" id="GO:0140445">
    <property type="term" value="C:chromosome, telomeric repeat region"/>
    <property type="evidence" value="ECO:0007669"/>
    <property type="project" value="TreeGrafter"/>
</dbReference>
<feature type="region of interest" description="Disordered" evidence="7">
    <location>
        <begin position="92"/>
        <end position="126"/>
    </location>
</feature>
<feature type="compositionally biased region" description="Basic and acidic residues" evidence="7">
    <location>
        <begin position="1352"/>
        <end position="1364"/>
    </location>
</feature>
<dbReference type="PANTHER" id="PTHR22928">
    <property type="entry name" value="TELOMERE-ASSOCIATED PROTEIN RIF1"/>
    <property type="match status" value="1"/>
</dbReference>
<feature type="domain" description="Telomere-associated protein Rif1 N-terminal" evidence="8">
    <location>
        <begin position="160"/>
        <end position="532"/>
    </location>
</feature>
<feature type="compositionally biased region" description="Basic and acidic residues" evidence="7">
    <location>
        <begin position="1230"/>
        <end position="1241"/>
    </location>
</feature>
<feature type="region of interest" description="Disordered" evidence="7">
    <location>
        <begin position="37"/>
        <end position="74"/>
    </location>
</feature>
<evidence type="ECO:0000256" key="3">
    <source>
        <dbReference type="ARBA" id="ARBA00022454"/>
    </source>
</evidence>